<dbReference type="EMBL" id="SHNN01000001">
    <property type="protein sequence ID" value="MCX2980395.1"/>
    <property type="molecule type" value="Genomic_DNA"/>
</dbReference>
<accession>A0ABT3TDK6</accession>
<protein>
    <submittedName>
        <fullName evidence="1">Uncharacterized protein</fullName>
    </submittedName>
</protein>
<reference evidence="1" key="1">
    <citation type="submission" date="2019-02" db="EMBL/GenBank/DDBJ databases">
        <authorList>
            <person name="Li S.-H."/>
        </authorList>
    </citation>
    <scope>NUCLEOTIDE SEQUENCE</scope>
    <source>
        <strain evidence="1">IMCC14734</strain>
    </source>
</reference>
<keyword evidence="2" id="KW-1185">Reference proteome</keyword>
<evidence type="ECO:0000313" key="1">
    <source>
        <dbReference type="EMBL" id="MCX2980395.1"/>
    </source>
</evidence>
<dbReference type="Proteomes" id="UP001143362">
    <property type="component" value="Unassembled WGS sequence"/>
</dbReference>
<comment type="caution">
    <text evidence="1">The sequence shown here is derived from an EMBL/GenBank/DDBJ whole genome shotgun (WGS) entry which is preliminary data.</text>
</comment>
<sequence>MLRPKPYSQPARAPVVIGWFGSPSTEKFLHLLDDVFMQLARGSARYLDLYQQVLKATDKELA</sequence>
<gene>
    <name evidence="1" type="ORF">EYC98_05855</name>
</gene>
<evidence type="ECO:0000313" key="2">
    <source>
        <dbReference type="Proteomes" id="UP001143362"/>
    </source>
</evidence>
<organism evidence="1 2">
    <name type="scientific">Candidatus Litorirhabdus singularis</name>
    <dbReference type="NCBI Taxonomy" id="2518993"/>
    <lineage>
        <taxon>Bacteria</taxon>
        <taxon>Pseudomonadati</taxon>
        <taxon>Pseudomonadota</taxon>
        <taxon>Gammaproteobacteria</taxon>
        <taxon>Cellvibrionales</taxon>
        <taxon>Halieaceae</taxon>
        <taxon>Candidatus Litorirhabdus</taxon>
    </lineage>
</organism>
<dbReference type="RefSeq" id="WP_279244371.1">
    <property type="nucleotide sequence ID" value="NZ_SHNN01000001.1"/>
</dbReference>
<name>A0ABT3TDK6_9GAMM</name>
<proteinExistence type="predicted"/>